<dbReference type="AlphaFoldDB" id="A0AAJ7SIZ3"/>
<reference evidence="2" key="1">
    <citation type="submission" date="2025-08" db="UniProtKB">
        <authorList>
            <consortium name="RefSeq"/>
        </authorList>
    </citation>
    <scope>IDENTIFICATION</scope>
</reference>
<protein>
    <submittedName>
        <fullName evidence="2">Uncharacterized protein LOC114828549</fullName>
    </submittedName>
</protein>
<dbReference type="GeneID" id="114828549"/>
<dbReference type="Proteomes" id="UP000694867">
    <property type="component" value="Unplaced"/>
</dbReference>
<evidence type="ECO:0000313" key="1">
    <source>
        <dbReference type="Proteomes" id="UP000694867"/>
    </source>
</evidence>
<dbReference type="KEGG" id="goe:114828549"/>
<dbReference type="RefSeq" id="XP_028968915.1">
    <property type="nucleotide sequence ID" value="XM_029113082.1"/>
</dbReference>
<sequence length="509" mass="57045">MGNESLNISDRPEDHIFCKNSDCIKKLKEGLAMLTPEDSNGGDFDLSLSPSSSLYNTALEELNFTEIQETPNLCDSVHVGENAELLGLPYQLGVVVPGVTSTFYLPVHPRIRMLDVQCSLNDRPTKCFCEVASLSDRMSVTLTPPSGARGDLLITIDTESGTQIKLAAHCFPPSFALPLILVVPPNQSARVPLHGTFPKSIWLTVQSNLSATKLLNFAPEMKSIPLEIKATPEDKYLNVDVIHEGVLMSSCRAKIDVRCLEVEMHPQKDGETIMIVNNEPFTVLLELEAETEAPLQRLVLRLKPGECHCVKRNYFKRGSKPKQREMKVWLKLKEPLEVLIASSGFSEGRADLLRPKVPRFLFLTSGTTRFTMIEKLSGEPKPWAHMVSIEPCLVLREHVKVEEDPEDPTKFVLQVKKPQRLLFGRIGFFHRSSSCGGTVMPYGCRYVFLSPEMPQVIVFTNDPSSPSSTSERKVGNRHLYHIHKFDPTANHCNLPRFNQYRFCVSPSCV</sequence>
<organism evidence="1 2">
    <name type="scientific">Galendromus occidentalis</name>
    <name type="common">western predatory mite</name>
    <dbReference type="NCBI Taxonomy" id="34638"/>
    <lineage>
        <taxon>Eukaryota</taxon>
        <taxon>Metazoa</taxon>
        <taxon>Ecdysozoa</taxon>
        <taxon>Arthropoda</taxon>
        <taxon>Chelicerata</taxon>
        <taxon>Arachnida</taxon>
        <taxon>Acari</taxon>
        <taxon>Parasitiformes</taxon>
        <taxon>Mesostigmata</taxon>
        <taxon>Gamasina</taxon>
        <taxon>Phytoseioidea</taxon>
        <taxon>Phytoseiidae</taxon>
        <taxon>Typhlodrominae</taxon>
        <taxon>Galendromus</taxon>
    </lineage>
</organism>
<proteinExistence type="predicted"/>
<name>A0AAJ7SIZ3_9ACAR</name>
<keyword evidence="1" id="KW-1185">Reference proteome</keyword>
<accession>A0AAJ7SIZ3</accession>
<evidence type="ECO:0000313" key="2">
    <source>
        <dbReference type="RefSeq" id="XP_028968915.1"/>
    </source>
</evidence>
<gene>
    <name evidence="2" type="primary">LOC114828549</name>
</gene>